<dbReference type="EMBL" id="FWWZ01000001">
    <property type="protein sequence ID" value="SMC09622.1"/>
    <property type="molecule type" value="Genomic_DNA"/>
</dbReference>
<proteinExistence type="predicted"/>
<reference evidence="3" key="1">
    <citation type="submission" date="2017-04" db="EMBL/GenBank/DDBJ databases">
        <authorList>
            <person name="Varghese N."/>
            <person name="Submissions S."/>
        </authorList>
    </citation>
    <scope>NUCLEOTIDE SEQUENCE [LARGE SCALE GENOMIC DNA]</scope>
    <source>
        <strain evidence="3">DSM 16512</strain>
    </source>
</reference>
<keyword evidence="1" id="KW-0472">Membrane</keyword>
<keyword evidence="1" id="KW-0812">Transmembrane</keyword>
<feature type="transmembrane region" description="Helical" evidence="1">
    <location>
        <begin position="49"/>
        <end position="66"/>
    </location>
</feature>
<dbReference type="RefSeq" id="WP_084275838.1">
    <property type="nucleotide sequence ID" value="NZ_AP026671.1"/>
</dbReference>
<dbReference type="Proteomes" id="UP000192602">
    <property type="component" value="Unassembled WGS sequence"/>
</dbReference>
<feature type="transmembrane region" description="Helical" evidence="1">
    <location>
        <begin position="25"/>
        <end position="42"/>
    </location>
</feature>
<organism evidence="2 3">
    <name type="scientific">Nitratiruptor tergarcus DSM 16512</name>
    <dbReference type="NCBI Taxonomy" id="1069081"/>
    <lineage>
        <taxon>Bacteria</taxon>
        <taxon>Pseudomonadati</taxon>
        <taxon>Campylobacterota</taxon>
        <taxon>Epsilonproteobacteria</taxon>
        <taxon>Nautiliales</taxon>
        <taxon>Nitratiruptoraceae</taxon>
        <taxon>Nitratiruptor</taxon>
    </lineage>
</organism>
<keyword evidence="1" id="KW-1133">Transmembrane helix</keyword>
<evidence type="ECO:0000256" key="1">
    <source>
        <dbReference type="SAM" id="Phobius"/>
    </source>
</evidence>
<protein>
    <submittedName>
        <fullName evidence="2">Uncharacterized protein</fullName>
    </submittedName>
</protein>
<dbReference type="AlphaFoldDB" id="A0A1W1WTU1"/>
<dbReference type="OrthoDB" id="9861392at2"/>
<sequence length="144" mass="16623">MKKIVIALATLGFLALQIYLTYYTRSAWIILGSLLLMAYFIITNFKELALAIVLAIFGYGGVLATMKHQQYISNNITVKDNIVYDTQSGKKFQILYEAYHTNEKKSTANKILVCEQYILFHKPTKDKFCYLREGSKLYRIEEKA</sequence>
<name>A0A1W1WTU1_9BACT</name>
<evidence type="ECO:0000313" key="2">
    <source>
        <dbReference type="EMBL" id="SMC09622.1"/>
    </source>
</evidence>
<keyword evidence="3" id="KW-1185">Reference proteome</keyword>
<accession>A0A1W1WTU1</accession>
<gene>
    <name evidence="2" type="ORF">SAMN05660197_1441</name>
</gene>
<evidence type="ECO:0000313" key="3">
    <source>
        <dbReference type="Proteomes" id="UP000192602"/>
    </source>
</evidence>